<comment type="caution">
    <text evidence="1">The sequence shown here is derived from an EMBL/GenBank/DDBJ whole genome shotgun (WGS) entry which is preliminary data.</text>
</comment>
<protein>
    <submittedName>
        <fullName evidence="1">Uncharacterized protein</fullName>
    </submittedName>
</protein>
<dbReference type="Proteomes" id="UP000182235">
    <property type="component" value="Unassembled WGS sequence"/>
</dbReference>
<dbReference type="VEuPathDB" id="FungiDB:AJ78_08759"/>
<dbReference type="EMBL" id="LGRN01000943">
    <property type="protein sequence ID" value="OJD10087.1"/>
    <property type="molecule type" value="Genomic_DNA"/>
</dbReference>
<reference evidence="1 2" key="1">
    <citation type="submission" date="2015-07" db="EMBL/GenBank/DDBJ databases">
        <title>Emmonsia species relationships and genome sequence.</title>
        <authorList>
            <consortium name="The Broad Institute Genomics Platform"/>
            <person name="Cuomo C.A."/>
            <person name="Munoz J.F."/>
            <person name="Imamovic A."/>
            <person name="Priest M.E."/>
            <person name="Young S."/>
            <person name="Clay O.K."/>
            <person name="McEwen J.G."/>
        </authorList>
    </citation>
    <scope>NUCLEOTIDE SEQUENCE [LARGE SCALE GENOMIC DNA]</scope>
    <source>
        <strain evidence="1 2">UAMH 9510</strain>
    </source>
</reference>
<dbReference type="AlphaFoldDB" id="A0A1J9Q1G3"/>
<gene>
    <name evidence="1" type="ORF">AJ78_08759</name>
</gene>
<proteinExistence type="predicted"/>
<keyword evidence="2" id="KW-1185">Reference proteome</keyword>
<sequence>MQNASISLESALKTFISESSVILLITENAVLVKIVSVRDEPESLLEDSEIVRLLILKNLTRARAFLE</sequence>
<evidence type="ECO:0000313" key="2">
    <source>
        <dbReference type="Proteomes" id="UP000182235"/>
    </source>
</evidence>
<evidence type="ECO:0000313" key="1">
    <source>
        <dbReference type="EMBL" id="OJD10087.1"/>
    </source>
</evidence>
<organism evidence="1 2">
    <name type="scientific">Emergomyces pasteurianus Ep9510</name>
    <dbReference type="NCBI Taxonomy" id="1447872"/>
    <lineage>
        <taxon>Eukaryota</taxon>
        <taxon>Fungi</taxon>
        <taxon>Dikarya</taxon>
        <taxon>Ascomycota</taxon>
        <taxon>Pezizomycotina</taxon>
        <taxon>Eurotiomycetes</taxon>
        <taxon>Eurotiomycetidae</taxon>
        <taxon>Onygenales</taxon>
        <taxon>Ajellomycetaceae</taxon>
        <taxon>Emergomyces</taxon>
    </lineage>
</organism>
<name>A0A1J9Q1G3_9EURO</name>
<accession>A0A1J9Q1G3</accession>